<dbReference type="EMBL" id="GL377582">
    <property type="protein sequence ID" value="EFJ27244.1"/>
    <property type="molecule type" value="Genomic_DNA"/>
</dbReference>
<organism evidence="2">
    <name type="scientific">Selaginella moellendorffii</name>
    <name type="common">Spikemoss</name>
    <dbReference type="NCBI Taxonomy" id="88036"/>
    <lineage>
        <taxon>Eukaryota</taxon>
        <taxon>Viridiplantae</taxon>
        <taxon>Streptophyta</taxon>
        <taxon>Embryophyta</taxon>
        <taxon>Tracheophyta</taxon>
        <taxon>Lycopodiopsida</taxon>
        <taxon>Selaginellales</taxon>
        <taxon>Selaginellaceae</taxon>
        <taxon>Selaginella</taxon>
    </lineage>
</organism>
<accession>D8RKI9</accession>
<name>D8RKI9_SELML</name>
<dbReference type="Proteomes" id="UP000001514">
    <property type="component" value="Unassembled WGS sequence"/>
</dbReference>
<proteinExistence type="predicted"/>
<reference evidence="1 2" key="1">
    <citation type="journal article" date="2011" name="Science">
        <title>The Selaginella genome identifies genetic changes associated with the evolution of vascular plants.</title>
        <authorList>
            <person name="Banks J.A."/>
            <person name="Nishiyama T."/>
            <person name="Hasebe M."/>
            <person name="Bowman J.L."/>
            <person name="Gribskov M."/>
            <person name="dePamphilis C."/>
            <person name="Albert V.A."/>
            <person name="Aono N."/>
            <person name="Aoyama T."/>
            <person name="Ambrose B.A."/>
            <person name="Ashton N.W."/>
            <person name="Axtell M.J."/>
            <person name="Barker E."/>
            <person name="Barker M.S."/>
            <person name="Bennetzen J.L."/>
            <person name="Bonawitz N.D."/>
            <person name="Chapple C."/>
            <person name="Cheng C."/>
            <person name="Correa L.G."/>
            <person name="Dacre M."/>
            <person name="DeBarry J."/>
            <person name="Dreyer I."/>
            <person name="Elias M."/>
            <person name="Engstrom E.M."/>
            <person name="Estelle M."/>
            <person name="Feng L."/>
            <person name="Finet C."/>
            <person name="Floyd S.K."/>
            <person name="Frommer W.B."/>
            <person name="Fujita T."/>
            <person name="Gramzow L."/>
            <person name="Gutensohn M."/>
            <person name="Harholt J."/>
            <person name="Hattori M."/>
            <person name="Heyl A."/>
            <person name="Hirai T."/>
            <person name="Hiwatashi Y."/>
            <person name="Ishikawa M."/>
            <person name="Iwata M."/>
            <person name="Karol K.G."/>
            <person name="Koehler B."/>
            <person name="Kolukisaoglu U."/>
            <person name="Kubo M."/>
            <person name="Kurata T."/>
            <person name="Lalonde S."/>
            <person name="Li K."/>
            <person name="Li Y."/>
            <person name="Litt A."/>
            <person name="Lyons E."/>
            <person name="Manning G."/>
            <person name="Maruyama T."/>
            <person name="Michael T.P."/>
            <person name="Mikami K."/>
            <person name="Miyazaki S."/>
            <person name="Morinaga S."/>
            <person name="Murata T."/>
            <person name="Mueller-Roeber B."/>
            <person name="Nelson D.R."/>
            <person name="Obara M."/>
            <person name="Oguri Y."/>
            <person name="Olmstead R.G."/>
            <person name="Onodera N."/>
            <person name="Petersen B.L."/>
            <person name="Pils B."/>
            <person name="Prigge M."/>
            <person name="Rensing S.A."/>
            <person name="Riano-Pachon D.M."/>
            <person name="Roberts A.W."/>
            <person name="Sato Y."/>
            <person name="Scheller H.V."/>
            <person name="Schulz B."/>
            <person name="Schulz C."/>
            <person name="Shakirov E.V."/>
            <person name="Shibagaki N."/>
            <person name="Shinohara N."/>
            <person name="Shippen D.E."/>
            <person name="Soerensen I."/>
            <person name="Sotooka R."/>
            <person name="Sugimoto N."/>
            <person name="Sugita M."/>
            <person name="Sumikawa N."/>
            <person name="Tanurdzic M."/>
            <person name="Theissen G."/>
            <person name="Ulvskov P."/>
            <person name="Wakazuki S."/>
            <person name="Weng J.K."/>
            <person name="Willats W.W."/>
            <person name="Wipf D."/>
            <person name="Wolf P.G."/>
            <person name="Yang L."/>
            <person name="Zimmer A.D."/>
            <person name="Zhu Q."/>
            <person name="Mitros T."/>
            <person name="Hellsten U."/>
            <person name="Loque D."/>
            <person name="Otillar R."/>
            <person name="Salamov A."/>
            <person name="Schmutz J."/>
            <person name="Shapiro H."/>
            <person name="Lindquist E."/>
            <person name="Lucas S."/>
            <person name="Rokhsar D."/>
            <person name="Grigoriev I.V."/>
        </authorList>
    </citation>
    <scope>NUCLEOTIDE SEQUENCE [LARGE SCALE GENOMIC DNA]</scope>
</reference>
<dbReference type="KEGG" id="smo:SELMODRAFT_412243"/>
<dbReference type="Gramene" id="EFJ27244">
    <property type="protein sequence ID" value="EFJ27244"/>
    <property type="gene ID" value="SELMODRAFT_412243"/>
</dbReference>
<dbReference type="Gene3D" id="1.10.10.60">
    <property type="entry name" value="Homeodomain-like"/>
    <property type="match status" value="1"/>
</dbReference>
<dbReference type="AlphaFoldDB" id="D8RKI9"/>
<dbReference type="HOGENOM" id="CLU_984832_0_0_1"/>
<evidence type="ECO:0000313" key="1">
    <source>
        <dbReference type="EMBL" id="EFJ27244.1"/>
    </source>
</evidence>
<evidence type="ECO:0000313" key="2">
    <source>
        <dbReference type="Proteomes" id="UP000001514"/>
    </source>
</evidence>
<keyword evidence="2" id="KW-1185">Reference proteome</keyword>
<dbReference type="InParanoid" id="D8RKI9"/>
<protein>
    <submittedName>
        <fullName evidence="1">Uncharacterized protein</fullName>
    </submittedName>
</protein>
<sequence>MGEQQLNDLEIVFSTQCQQKFLYDGSQFSRGNFTAPTPPKPLKPIRNRGSEVAFRRHKTTSIHWQQVSDYCLTHGVNHLPGQCQSHWEYIYKEFNKIKSYEYHVPTGKKIDLGINVFTTYIPKGNNNNLEKHSSGRLRKKSCTQLVEQLARVLCDNNKEEFMERTLVVNSQMVKSVDQVAQALFAIVDSLKHKWIRVRLKGKKELCKMTTARVSPINLAMLWGFKMRFFPRDEGRKIHTGSKDCCVIFDHPGTHNLPDNIQAFYHPPYHQIHWEFQRIHWETK</sequence>
<gene>
    <name evidence="1" type="ORF">SELMODRAFT_412243</name>
</gene>